<dbReference type="Proteomes" id="UP000244810">
    <property type="component" value="Unassembled WGS sequence"/>
</dbReference>
<evidence type="ECO:0008006" key="4">
    <source>
        <dbReference type="Google" id="ProtNLM"/>
    </source>
</evidence>
<name>A0A2T7USC5_9RHOB</name>
<comment type="caution">
    <text evidence="2">The sequence shown here is derived from an EMBL/GenBank/DDBJ whole genome shotgun (WGS) entry which is preliminary data.</text>
</comment>
<evidence type="ECO:0000313" key="2">
    <source>
        <dbReference type="EMBL" id="PVE47645.1"/>
    </source>
</evidence>
<dbReference type="EMBL" id="QDDR01000004">
    <property type="protein sequence ID" value="PVE47645.1"/>
    <property type="molecule type" value="Genomic_DNA"/>
</dbReference>
<sequence>MASGLMLVAWLPLSAAAEPLRGVAPAAVGLYPAQYQPAASATFRLPPGAPDLPVSWEGVPLNPAMSPEAWAPMETGPTIRGMFEPGRWRISAHVPGEVTFSTIVTLAPGQMADITLTVTAEPEPRTTFDAGSACETAVCPVAVDGLAVTLRQGWWMEPPAWTSATLGAHPLDFPRVDFHGPGGASLHLNPHQWLMANGPCQETAAGQLCQWLDASPATAQAADAMAATLRLIDRTPPRK</sequence>
<protein>
    <recommendedName>
        <fullName evidence="4">Thiol:disulfide interchange protein DsbD N-terminal domain-containing protein</fullName>
    </recommendedName>
</protein>
<evidence type="ECO:0000256" key="1">
    <source>
        <dbReference type="SAM" id="SignalP"/>
    </source>
</evidence>
<gene>
    <name evidence="2" type="ORF">DDE23_09360</name>
</gene>
<proteinExistence type="predicted"/>
<keyword evidence="3" id="KW-1185">Reference proteome</keyword>
<evidence type="ECO:0000313" key="3">
    <source>
        <dbReference type="Proteomes" id="UP000244810"/>
    </source>
</evidence>
<organism evidence="2 3">
    <name type="scientific">Pararhodobacter aggregans</name>
    <dbReference type="NCBI Taxonomy" id="404875"/>
    <lineage>
        <taxon>Bacteria</taxon>
        <taxon>Pseudomonadati</taxon>
        <taxon>Pseudomonadota</taxon>
        <taxon>Alphaproteobacteria</taxon>
        <taxon>Rhodobacterales</taxon>
        <taxon>Paracoccaceae</taxon>
        <taxon>Pararhodobacter</taxon>
    </lineage>
</organism>
<reference evidence="2 3" key="1">
    <citation type="journal article" date="2011" name="Syst. Appl. Microbiol.">
        <title>Defluviimonas denitrificans gen. nov., sp. nov., and Pararhodobacter aggregans gen. nov., sp. nov., non-phototrophic Rhodobacteraceae from the biofilter of a marine aquaculture.</title>
        <authorList>
            <person name="Foesel B.U."/>
            <person name="Drake H.L."/>
            <person name="Schramm A."/>
        </authorList>
    </citation>
    <scope>NUCLEOTIDE SEQUENCE [LARGE SCALE GENOMIC DNA]</scope>
    <source>
        <strain evidence="2 3">D1-19</strain>
    </source>
</reference>
<dbReference type="AlphaFoldDB" id="A0A2T7USC5"/>
<feature type="signal peptide" evidence="1">
    <location>
        <begin position="1"/>
        <end position="17"/>
    </location>
</feature>
<accession>A0A2T7USC5</accession>
<feature type="chain" id="PRO_5015402027" description="Thiol:disulfide interchange protein DsbD N-terminal domain-containing protein" evidence="1">
    <location>
        <begin position="18"/>
        <end position="239"/>
    </location>
</feature>
<keyword evidence="1" id="KW-0732">Signal</keyword>